<dbReference type="GO" id="GO:0005886">
    <property type="term" value="C:plasma membrane"/>
    <property type="evidence" value="ECO:0007669"/>
    <property type="project" value="TreeGrafter"/>
</dbReference>
<feature type="domain" description="Carboxylesterase type B" evidence="6">
    <location>
        <begin position="27"/>
        <end position="289"/>
    </location>
</feature>
<dbReference type="Gene3D" id="3.40.50.1820">
    <property type="entry name" value="alpha/beta hydrolase"/>
    <property type="match status" value="2"/>
</dbReference>
<dbReference type="PROSITE" id="PS00941">
    <property type="entry name" value="CARBOXYLESTERASE_B_2"/>
    <property type="match status" value="1"/>
</dbReference>
<dbReference type="InterPro" id="IPR029058">
    <property type="entry name" value="AB_hydrolase_fold"/>
</dbReference>
<feature type="signal peptide" evidence="5">
    <location>
        <begin position="1"/>
        <end position="20"/>
    </location>
</feature>
<accession>T1JSJ6</accession>
<evidence type="ECO:0000259" key="6">
    <source>
        <dbReference type="Pfam" id="PF00135"/>
    </source>
</evidence>
<dbReference type="InterPro" id="IPR002018">
    <property type="entry name" value="CarbesteraseB"/>
</dbReference>
<feature type="chain" id="PRO_5004579935" description="Carboxylesterase type B domain-containing protein" evidence="5">
    <location>
        <begin position="21"/>
        <end position="518"/>
    </location>
</feature>
<dbReference type="GO" id="GO:0005615">
    <property type="term" value="C:extracellular space"/>
    <property type="evidence" value="ECO:0007669"/>
    <property type="project" value="TreeGrafter"/>
</dbReference>
<protein>
    <recommendedName>
        <fullName evidence="6">Carboxylesterase type B domain-containing protein</fullName>
    </recommendedName>
</protein>
<dbReference type="PANTHER" id="PTHR43918:SF4">
    <property type="entry name" value="CARBOXYLIC ESTER HYDROLASE"/>
    <property type="match status" value="1"/>
</dbReference>
<dbReference type="GO" id="GO:0006581">
    <property type="term" value="P:acetylcholine catabolic process"/>
    <property type="evidence" value="ECO:0007669"/>
    <property type="project" value="TreeGrafter"/>
</dbReference>
<evidence type="ECO:0000256" key="1">
    <source>
        <dbReference type="ARBA" id="ARBA00005964"/>
    </source>
</evidence>
<feature type="domain" description="Carboxylesterase type B" evidence="6">
    <location>
        <begin position="307"/>
        <end position="486"/>
    </location>
</feature>
<dbReference type="InterPro" id="IPR050654">
    <property type="entry name" value="AChE-related_enzymes"/>
</dbReference>
<evidence type="ECO:0000256" key="3">
    <source>
        <dbReference type="ARBA" id="ARBA00022801"/>
    </source>
</evidence>
<organism evidence="7 8">
    <name type="scientific">Tetranychus urticae</name>
    <name type="common">Two-spotted spider mite</name>
    <dbReference type="NCBI Taxonomy" id="32264"/>
    <lineage>
        <taxon>Eukaryota</taxon>
        <taxon>Metazoa</taxon>
        <taxon>Ecdysozoa</taxon>
        <taxon>Arthropoda</taxon>
        <taxon>Chelicerata</taxon>
        <taxon>Arachnida</taxon>
        <taxon>Acari</taxon>
        <taxon>Acariformes</taxon>
        <taxon>Trombidiformes</taxon>
        <taxon>Prostigmata</taxon>
        <taxon>Eleutherengona</taxon>
        <taxon>Raphignathae</taxon>
        <taxon>Tetranychoidea</taxon>
        <taxon>Tetranychidae</taxon>
        <taxon>Tetranychus</taxon>
    </lineage>
</organism>
<comment type="similarity">
    <text evidence="1">Belongs to the type-B carboxylesterase/lipase family.</text>
</comment>
<evidence type="ECO:0000313" key="8">
    <source>
        <dbReference type="Proteomes" id="UP000015104"/>
    </source>
</evidence>
<dbReference type="EMBL" id="CAEY01000461">
    <property type="status" value="NOT_ANNOTATED_CDS"/>
    <property type="molecule type" value="Genomic_DNA"/>
</dbReference>
<keyword evidence="4" id="KW-0325">Glycoprotein</keyword>
<dbReference type="SUPFAM" id="SSF53474">
    <property type="entry name" value="alpha/beta-Hydrolases"/>
    <property type="match status" value="1"/>
</dbReference>
<name>T1JSJ6_TETUR</name>
<evidence type="ECO:0000313" key="7">
    <source>
        <dbReference type="EnsemblMetazoa" id="tetur01g10750.1"/>
    </source>
</evidence>
<keyword evidence="2" id="KW-0719">Serine esterase</keyword>
<reference evidence="8" key="1">
    <citation type="submission" date="2011-08" db="EMBL/GenBank/DDBJ databases">
        <authorList>
            <person name="Rombauts S."/>
        </authorList>
    </citation>
    <scope>NUCLEOTIDE SEQUENCE</scope>
    <source>
        <strain evidence="8">London</strain>
    </source>
</reference>
<keyword evidence="5" id="KW-0732">Signal</keyword>
<dbReference type="ESTHER" id="tetur-t1jsj6">
    <property type="family name" value="Cholinesterase-like"/>
</dbReference>
<dbReference type="HOGENOM" id="CLU_006586_13_0_1"/>
<reference evidence="7" key="2">
    <citation type="submission" date="2015-06" db="UniProtKB">
        <authorList>
            <consortium name="EnsemblMetazoa"/>
        </authorList>
    </citation>
    <scope>IDENTIFICATION</scope>
</reference>
<evidence type="ECO:0000256" key="4">
    <source>
        <dbReference type="ARBA" id="ARBA00023180"/>
    </source>
</evidence>
<dbReference type="Pfam" id="PF00135">
    <property type="entry name" value="COesterase"/>
    <property type="match status" value="2"/>
</dbReference>
<dbReference type="GO" id="GO:0019695">
    <property type="term" value="P:choline metabolic process"/>
    <property type="evidence" value="ECO:0007669"/>
    <property type="project" value="TreeGrafter"/>
</dbReference>
<dbReference type="Proteomes" id="UP000015104">
    <property type="component" value="Unassembled WGS sequence"/>
</dbReference>
<dbReference type="eggNOG" id="KOG4389">
    <property type="taxonomic scope" value="Eukaryota"/>
</dbReference>
<evidence type="ECO:0000256" key="5">
    <source>
        <dbReference type="SAM" id="SignalP"/>
    </source>
</evidence>
<dbReference type="InterPro" id="IPR019819">
    <property type="entry name" value="Carboxylesterase_B_CS"/>
</dbReference>
<keyword evidence="3" id="KW-0378">Hydrolase</keyword>
<dbReference type="AlphaFoldDB" id="T1JSJ6"/>
<dbReference type="GO" id="GO:0003990">
    <property type="term" value="F:acetylcholinesterase activity"/>
    <property type="evidence" value="ECO:0007669"/>
    <property type="project" value="TreeGrafter"/>
</dbReference>
<proteinExistence type="inferred from homology"/>
<dbReference type="EnsemblMetazoa" id="tetur01g10750.1">
    <property type="protein sequence ID" value="tetur01g10750.1"/>
    <property type="gene ID" value="tetur01g10750"/>
</dbReference>
<sequence>MPSNLILILLLAICANVILSDTTTEGPIVLTRQGAIQGSRVNVSGFVVERFLGIRYGLIPRRFVYSQVNNNSWSGVLDATKYGSICPQKSSDLPMDEDCLFLNIWRPAMSDPNVTLPVLFWVHGSGYQQGSGAQNSGDLLAPYGNMIMVTINYRLRSFGFAFGDENEIQGNQAVSDIIAALNWVRQNIAFFGGDPSRVTFAGHSAGSMMGSIIPVLTALDDTLYSRLWLISGVSVNPMFIEDASVSLAKTKLLASKVGCGSDAPGPLTSQTISCLQTVNVSAILEHDLDFDIKKLGVRRTTIFNAIHQDEASTFYGYLKPTNKLEAYKMAFDHLSFVKKDVTEAQMQPFFEYYFNDTKDSDPKALRTALASFITDYTWGCTSLMLSELYSTYHSVRFAVFKYVLDKYGKEARPGGPQHVDEIELYFGEPFMSKPTEVPFNLGTYSEQDKIQSLRLMKSLADYVHGKEPDDWPVLKFNSSNPEKEPIVREINAQDRNVEYSKQHICLEWSKLFEYDITI</sequence>
<keyword evidence="8" id="KW-1185">Reference proteome</keyword>
<dbReference type="PANTHER" id="PTHR43918">
    <property type="entry name" value="ACETYLCHOLINESTERASE"/>
    <property type="match status" value="1"/>
</dbReference>
<evidence type="ECO:0000256" key="2">
    <source>
        <dbReference type="ARBA" id="ARBA00022487"/>
    </source>
</evidence>